<dbReference type="InterPro" id="IPR057465">
    <property type="entry name" value="CERK_PH"/>
</dbReference>
<dbReference type="AlphaFoldDB" id="A0AAV7UGI5"/>
<protein>
    <recommendedName>
        <fullName evidence="2">DAGKc domain-containing protein</fullName>
    </recommendedName>
</protein>
<dbReference type="PROSITE" id="PS50146">
    <property type="entry name" value="DAGK"/>
    <property type="match status" value="1"/>
</dbReference>
<dbReference type="InterPro" id="IPR050187">
    <property type="entry name" value="Lipid_Phosphate_FormReg"/>
</dbReference>
<dbReference type="InterPro" id="IPR001206">
    <property type="entry name" value="Diacylglycerol_kinase_cat_dom"/>
</dbReference>
<evidence type="ECO:0000313" key="3">
    <source>
        <dbReference type="EMBL" id="KAJ1187948.1"/>
    </source>
</evidence>
<dbReference type="PANTHER" id="PTHR12358:SF26">
    <property type="entry name" value="CERAMIDE KINASE-LIKE PROTEIN"/>
    <property type="match status" value="1"/>
</dbReference>
<dbReference type="InterPro" id="IPR017438">
    <property type="entry name" value="ATP-NAD_kinase_N"/>
</dbReference>
<dbReference type="InterPro" id="IPR045363">
    <property type="entry name" value="CERK_C"/>
</dbReference>
<dbReference type="EMBL" id="JANPWB010000005">
    <property type="protein sequence ID" value="KAJ1187948.1"/>
    <property type="molecule type" value="Genomic_DNA"/>
</dbReference>
<dbReference type="Pfam" id="PF25382">
    <property type="entry name" value="PH_CERK"/>
    <property type="match status" value="1"/>
</dbReference>
<organism evidence="3 4">
    <name type="scientific">Pleurodeles waltl</name>
    <name type="common">Iberian ribbed newt</name>
    <dbReference type="NCBI Taxonomy" id="8319"/>
    <lineage>
        <taxon>Eukaryota</taxon>
        <taxon>Metazoa</taxon>
        <taxon>Chordata</taxon>
        <taxon>Craniata</taxon>
        <taxon>Vertebrata</taxon>
        <taxon>Euteleostomi</taxon>
        <taxon>Amphibia</taxon>
        <taxon>Batrachia</taxon>
        <taxon>Caudata</taxon>
        <taxon>Salamandroidea</taxon>
        <taxon>Salamandridae</taxon>
        <taxon>Pleurodelinae</taxon>
        <taxon>Pleurodeles</taxon>
    </lineage>
</organism>
<feature type="compositionally biased region" description="Basic and acidic residues" evidence="1">
    <location>
        <begin position="21"/>
        <end position="33"/>
    </location>
</feature>
<dbReference type="GO" id="GO:0001727">
    <property type="term" value="F:lipid kinase activity"/>
    <property type="evidence" value="ECO:0007669"/>
    <property type="project" value="TreeGrafter"/>
</dbReference>
<feature type="region of interest" description="Disordered" evidence="1">
    <location>
        <begin position="391"/>
        <end position="410"/>
    </location>
</feature>
<dbReference type="SUPFAM" id="SSF111331">
    <property type="entry name" value="NAD kinase/diacylglycerol kinase-like"/>
    <property type="match status" value="1"/>
</dbReference>
<dbReference type="Gene3D" id="3.40.50.10330">
    <property type="entry name" value="Probable inorganic polyphosphate/atp-NAD kinase, domain 1"/>
    <property type="match status" value="1"/>
</dbReference>
<dbReference type="GO" id="GO:0006665">
    <property type="term" value="P:sphingolipid metabolic process"/>
    <property type="evidence" value="ECO:0007669"/>
    <property type="project" value="TreeGrafter"/>
</dbReference>
<comment type="caution">
    <text evidence="3">The sequence shown here is derived from an EMBL/GenBank/DDBJ whole genome shotgun (WGS) entry which is preliminary data.</text>
</comment>
<evidence type="ECO:0000259" key="2">
    <source>
        <dbReference type="PROSITE" id="PS50146"/>
    </source>
</evidence>
<dbReference type="GO" id="GO:0016020">
    <property type="term" value="C:membrane"/>
    <property type="evidence" value="ECO:0007669"/>
    <property type="project" value="GOC"/>
</dbReference>
<dbReference type="Pfam" id="PF19280">
    <property type="entry name" value="CERK_C"/>
    <property type="match status" value="1"/>
</dbReference>
<feature type="region of interest" description="Disordered" evidence="1">
    <location>
        <begin position="1"/>
        <end position="43"/>
    </location>
</feature>
<sequence>MSDRTLYTPSRRGKVQAWGRSPEEGTEKWEREMSCGQTASSPVPRCSPQAAVAREDSGGSQRVLLRGIFAVGKQSCDVQLTESRLVWRPILPERPLGEDLNLNHQQKEEFLDLKDMFAVKMKRRCCAGKHKGGTLLGITIFICLRKGHNKLKDSAIDLGNTSEDHCDVWFKKLKEILNGFPHRPKYLKIIINPHSHKREATSVYSEEVEPLFKLADIQTDVTITEYEGHALCLLKEFNLQEFDGVVCVGGDGFTNEVAHGLLLRAQLDARGSTGSVFNPVKASLPLGIIPAGSTNITAYTLHGVKHPVTAALHIIMGHFQPVDVCTFSTNDRLLRFGFSSMFGFGSRALALAEKNRWMPSSQRRDFAVLRTLAKLKSENCTLSFLTVSSTPQVSKPDKRKKKNEQIHKVDNSEQWQSMKGNFLNVSIMAIPCLCSMAPRGLAPNTKLNDGTMALIVVRNTSHAEFVKHLKRYASFQNQFDFSFVETYSVQEVKLCPSTNGVCERDYEGGNKDLQALSTEAIFPWNVDGDLMEVASEVHIRLHPQLINLYGGIIEELEESKIKCSCL</sequence>
<dbReference type="Pfam" id="PF00781">
    <property type="entry name" value="DAGK_cat"/>
    <property type="match status" value="1"/>
</dbReference>
<gene>
    <name evidence="3" type="ORF">NDU88_004713</name>
</gene>
<name>A0AAV7UGI5_PLEWA</name>
<dbReference type="PANTHER" id="PTHR12358">
    <property type="entry name" value="SPHINGOSINE KINASE"/>
    <property type="match status" value="1"/>
</dbReference>
<evidence type="ECO:0000256" key="1">
    <source>
        <dbReference type="SAM" id="MobiDB-lite"/>
    </source>
</evidence>
<dbReference type="Gene3D" id="2.60.200.40">
    <property type="match status" value="1"/>
</dbReference>
<dbReference type="Proteomes" id="UP001066276">
    <property type="component" value="Chromosome 3_1"/>
</dbReference>
<evidence type="ECO:0000313" key="4">
    <source>
        <dbReference type="Proteomes" id="UP001066276"/>
    </source>
</evidence>
<accession>A0AAV7UGI5</accession>
<dbReference type="InterPro" id="IPR016064">
    <property type="entry name" value="NAD/diacylglycerol_kinase_sf"/>
</dbReference>
<reference evidence="3" key="1">
    <citation type="journal article" date="2022" name="bioRxiv">
        <title>Sequencing and chromosome-scale assembly of the giantPleurodeles waltlgenome.</title>
        <authorList>
            <person name="Brown T."/>
            <person name="Elewa A."/>
            <person name="Iarovenko S."/>
            <person name="Subramanian E."/>
            <person name="Araus A.J."/>
            <person name="Petzold A."/>
            <person name="Susuki M."/>
            <person name="Suzuki K.-i.T."/>
            <person name="Hayashi T."/>
            <person name="Toyoda A."/>
            <person name="Oliveira C."/>
            <person name="Osipova E."/>
            <person name="Leigh N.D."/>
            <person name="Simon A."/>
            <person name="Yun M.H."/>
        </authorList>
    </citation>
    <scope>NUCLEOTIDE SEQUENCE</scope>
    <source>
        <strain evidence="3">20211129_DDA</strain>
        <tissue evidence="3">Liver</tissue>
    </source>
</reference>
<feature type="domain" description="DAGKc" evidence="2">
    <location>
        <begin position="182"/>
        <end position="331"/>
    </location>
</feature>
<keyword evidence="4" id="KW-1185">Reference proteome</keyword>
<proteinExistence type="predicted"/>